<keyword evidence="3" id="KW-1185">Reference proteome</keyword>
<evidence type="ECO:0000256" key="1">
    <source>
        <dbReference type="SAM" id="SignalP"/>
    </source>
</evidence>
<evidence type="ECO:0000313" key="3">
    <source>
        <dbReference type="Proteomes" id="UP000276309"/>
    </source>
</evidence>
<dbReference type="RefSeq" id="WP_121849891.1">
    <property type="nucleotide sequence ID" value="NZ_CP032050.1"/>
</dbReference>
<feature type="chain" id="PRO_5018167246" description="DUF3575 domain-containing protein" evidence="1">
    <location>
        <begin position="20"/>
        <end position="180"/>
    </location>
</feature>
<dbReference type="Proteomes" id="UP000276309">
    <property type="component" value="Chromosome"/>
</dbReference>
<proteinExistence type="predicted"/>
<gene>
    <name evidence="2" type="ORF">D1013_16590</name>
</gene>
<evidence type="ECO:0008006" key="4">
    <source>
        <dbReference type="Google" id="ProtNLM"/>
    </source>
</evidence>
<evidence type="ECO:0000313" key="2">
    <source>
        <dbReference type="EMBL" id="AYN68880.1"/>
    </source>
</evidence>
<dbReference type="EMBL" id="CP032050">
    <property type="protein sequence ID" value="AYN68880.1"/>
    <property type="molecule type" value="Genomic_DNA"/>
</dbReference>
<accession>A0A3G2L9G7</accession>
<organism evidence="2 3">
    <name type="scientific">Euzebyella marina</name>
    <dbReference type="NCBI Taxonomy" id="1761453"/>
    <lineage>
        <taxon>Bacteria</taxon>
        <taxon>Pseudomonadati</taxon>
        <taxon>Bacteroidota</taxon>
        <taxon>Flavobacteriia</taxon>
        <taxon>Flavobacteriales</taxon>
        <taxon>Flavobacteriaceae</taxon>
        <taxon>Euzebyella</taxon>
    </lineage>
</organism>
<dbReference type="KEGG" id="emar:D1013_16590"/>
<keyword evidence="1" id="KW-0732">Signal</keyword>
<dbReference type="AlphaFoldDB" id="A0A3G2L9G7"/>
<protein>
    <recommendedName>
        <fullName evidence="4">DUF3575 domain-containing protein</fullName>
    </recommendedName>
</protein>
<dbReference type="OrthoDB" id="883248at2"/>
<name>A0A3G2L9G7_9FLAO</name>
<sequence length="180" mass="19834">MKKTLLLLLFIAAFFNSLAQSDKQVEKGLLKVNALLPGASYELGAGRNTTFNFDVALVPGGGTDYYGNSRFGLFIGAQAEFRYFANFNRRLSKGKNIEGNSGNYWALNNQILIGNPLVGTYYLDNTYNHIVAITYGIQRTRPKGFYWNVSFGPGVAISESDAGGAIMIDVKLGWVVKKIR</sequence>
<reference evidence="2 3" key="1">
    <citation type="submission" date="2018-08" db="EMBL/GenBank/DDBJ databases">
        <title>The reduced genetic potential of extracellular carbohydrate catabolism in Euzebyella marina RN62, a Flavobacteriia bacterium isolated from the hadal water.</title>
        <authorList>
            <person name="Xue C."/>
        </authorList>
    </citation>
    <scope>NUCLEOTIDE SEQUENCE [LARGE SCALE GENOMIC DNA]</scope>
    <source>
        <strain evidence="2 3">RN62</strain>
    </source>
</reference>
<feature type="signal peptide" evidence="1">
    <location>
        <begin position="1"/>
        <end position="19"/>
    </location>
</feature>